<gene>
    <name evidence="3" type="ORF">FTO68_03885</name>
</gene>
<keyword evidence="2" id="KW-0472">Membrane</keyword>
<sequence length="113" mass="12185">MTLQRNSIFWFTLLLCGIACCMGAGASQSAGDILEMETDGSERGITEENERGHLPDVPETGDTVPYIGPGAGSTFSVAYHPSLLYYLAGVLLLLAAGAVFYAFRRICRDKDCE</sequence>
<evidence type="ECO:0000313" key="3">
    <source>
        <dbReference type="EMBL" id="MCQ1538132.1"/>
    </source>
</evidence>
<protein>
    <submittedName>
        <fullName evidence="3">Uncharacterized protein</fullName>
    </submittedName>
</protein>
<evidence type="ECO:0000313" key="4">
    <source>
        <dbReference type="Proteomes" id="UP001524383"/>
    </source>
</evidence>
<feature type="region of interest" description="Disordered" evidence="1">
    <location>
        <begin position="39"/>
        <end position="60"/>
    </location>
</feature>
<accession>A0ABD4TKS1</accession>
<evidence type="ECO:0000256" key="1">
    <source>
        <dbReference type="SAM" id="MobiDB-lite"/>
    </source>
</evidence>
<organism evidence="3 4">
    <name type="scientific">Methanocalculus taiwanensis</name>
    <dbReference type="NCBI Taxonomy" id="106207"/>
    <lineage>
        <taxon>Archaea</taxon>
        <taxon>Methanobacteriati</taxon>
        <taxon>Methanobacteriota</taxon>
        <taxon>Stenosarchaea group</taxon>
        <taxon>Methanomicrobia</taxon>
        <taxon>Methanomicrobiales</taxon>
        <taxon>Methanocalculaceae</taxon>
        <taxon>Methanocalculus</taxon>
    </lineage>
</organism>
<dbReference type="Proteomes" id="UP001524383">
    <property type="component" value="Unassembled WGS sequence"/>
</dbReference>
<dbReference type="RefSeq" id="WP_255332074.1">
    <property type="nucleotide sequence ID" value="NZ_VOTZ01000006.1"/>
</dbReference>
<keyword evidence="2" id="KW-1133">Transmembrane helix</keyword>
<reference evidence="3 4" key="1">
    <citation type="submission" date="2019-08" db="EMBL/GenBank/DDBJ databases">
        <authorList>
            <person name="Chen S.-C."/>
            <person name="Lai M.-C."/>
            <person name="You Y.-T."/>
        </authorList>
    </citation>
    <scope>NUCLEOTIDE SEQUENCE [LARGE SCALE GENOMIC DNA]</scope>
    <source>
        <strain evidence="3 4">P2F9704a</strain>
    </source>
</reference>
<evidence type="ECO:0000256" key="2">
    <source>
        <dbReference type="SAM" id="Phobius"/>
    </source>
</evidence>
<comment type="caution">
    <text evidence="3">The sequence shown here is derived from an EMBL/GenBank/DDBJ whole genome shotgun (WGS) entry which is preliminary data.</text>
</comment>
<keyword evidence="4" id="KW-1185">Reference proteome</keyword>
<proteinExistence type="predicted"/>
<dbReference type="EMBL" id="VOTZ01000006">
    <property type="protein sequence ID" value="MCQ1538132.1"/>
    <property type="molecule type" value="Genomic_DNA"/>
</dbReference>
<feature type="transmembrane region" description="Helical" evidence="2">
    <location>
        <begin position="83"/>
        <end position="103"/>
    </location>
</feature>
<name>A0ABD4TKS1_9EURY</name>
<dbReference type="AlphaFoldDB" id="A0ABD4TKS1"/>
<keyword evidence="2" id="KW-0812">Transmembrane</keyword>
<feature type="compositionally biased region" description="Basic and acidic residues" evidence="1">
    <location>
        <begin position="40"/>
        <end position="56"/>
    </location>
</feature>